<dbReference type="GO" id="GO:0016036">
    <property type="term" value="P:cellular response to phosphate starvation"/>
    <property type="evidence" value="ECO:0007669"/>
    <property type="project" value="TreeGrafter"/>
</dbReference>
<dbReference type="SUPFAM" id="SSF55874">
    <property type="entry name" value="ATPase domain of HSP90 chaperone/DNA topoisomerase II/histidine kinase"/>
    <property type="match status" value="1"/>
</dbReference>
<feature type="transmembrane region" description="Helical" evidence="8">
    <location>
        <begin position="102"/>
        <end position="127"/>
    </location>
</feature>
<name>A0A3R8KYB3_9FIRM</name>
<comment type="catalytic activity">
    <reaction evidence="1">
        <text>ATP + protein L-histidine = ADP + protein N-phospho-L-histidine.</text>
        <dbReference type="EC" id="2.7.13.3"/>
    </reaction>
</comment>
<dbReference type="Pfam" id="PF00512">
    <property type="entry name" value="HisKA"/>
    <property type="match status" value="1"/>
</dbReference>
<dbReference type="Proteomes" id="UP000274920">
    <property type="component" value="Unassembled WGS sequence"/>
</dbReference>
<dbReference type="SUPFAM" id="SSF47384">
    <property type="entry name" value="Homodimeric domain of signal transducing histidine kinase"/>
    <property type="match status" value="1"/>
</dbReference>
<dbReference type="Gene3D" id="3.30.565.10">
    <property type="entry name" value="Histidine kinase-like ATPase, C-terminal domain"/>
    <property type="match status" value="1"/>
</dbReference>
<evidence type="ECO:0000256" key="6">
    <source>
        <dbReference type="ARBA" id="ARBA00022777"/>
    </source>
</evidence>
<dbReference type="AlphaFoldDB" id="A0A3R8KYB3"/>
<dbReference type="CDD" id="cd00075">
    <property type="entry name" value="HATPase"/>
    <property type="match status" value="1"/>
</dbReference>
<evidence type="ECO:0000313" key="11">
    <source>
        <dbReference type="Proteomes" id="UP000274920"/>
    </source>
</evidence>
<dbReference type="GO" id="GO:0000155">
    <property type="term" value="F:phosphorelay sensor kinase activity"/>
    <property type="evidence" value="ECO:0007669"/>
    <property type="project" value="InterPro"/>
</dbReference>
<proteinExistence type="predicted"/>
<dbReference type="InterPro" id="IPR036890">
    <property type="entry name" value="HATPase_C_sf"/>
</dbReference>
<dbReference type="PROSITE" id="PS50109">
    <property type="entry name" value="HIS_KIN"/>
    <property type="match status" value="1"/>
</dbReference>
<dbReference type="GO" id="GO:0005886">
    <property type="term" value="C:plasma membrane"/>
    <property type="evidence" value="ECO:0007669"/>
    <property type="project" value="TreeGrafter"/>
</dbReference>
<comment type="caution">
    <text evidence="10">The sequence shown here is derived from an EMBL/GenBank/DDBJ whole genome shotgun (WGS) entry which is preliminary data.</text>
</comment>
<keyword evidence="11" id="KW-1185">Reference proteome</keyword>
<keyword evidence="8" id="KW-1133">Transmembrane helix</keyword>
<evidence type="ECO:0000313" key="10">
    <source>
        <dbReference type="EMBL" id="RRK34456.1"/>
    </source>
</evidence>
<dbReference type="EC" id="2.7.13.3" evidence="3"/>
<protein>
    <recommendedName>
        <fullName evidence="3">histidine kinase</fullName>
        <ecNumber evidence="3">2.7.13.3</ecNumber>
    </recommendedName>
</protein>
<evidence type="ECO:0000256" key="4">
    <source>
        <dbReference type="ARBA" id="ARBA00022553"/>
    </source>
</evidence>
<evidence type="ECO:0000256" key="7">
    <source>
        <dbReference type="ARBA" id="ARBA00023012"/>
    </source>
</evidence>
<dbReference type="InterPro" id="IPR003594">
    <property type="entry name" value="HATPase_dom"/>
</dbReference>
<dbReference type="InterPro" id="IPR003661">
    <property type="entry name" value="HisK_dim/P_dom"/>
</dbReference>
<dbReference type="InterPro" id="IPR004358">
    <property type="entry name" value="Sig_transdc_His_kin-like_C"/>
</dbReference>
<evidence type="ECO:0000256" key="1">
    <source>
        <dbReference type="ARBA" id="ARBA00000085"/>
    </source>
</evidence>
<comment type="subcellular location">
    <subcellularLocation>
        <location evidence="2">Membrane</location>
    </subcellularLocation>
</comment>
<feature type="transmembrane region" description="Helical" evidence="8">
    <location>
        <begin position="12"/>
        <end position="35"/>
    </location>
</feature>
<keyword evidence="5" id="KW-0808">Transferase</keyword>
<dbReference type="SMART" id="SM00388">
    <property type="entry name" value="HisKA"/>
    <property type="match status" value="1"/>
</dbReference>
<dbReference type="EMBL" id="RHJS01000002">
    <property type="protein sequence ID" value="RRK34456.1"/>
    <property type="molecule type" value="Genomic_DNA"/>
</dbReference>
<dbReference type="InterPro" id="IPR036097">
    <property type="entry name" value="HisK_dim/P_sf"/>
</dbReference>
<gene>
    <name evidence="10" type="ORF">EBB54_26300</name>
</gene>
<sequence>MKFLYEKQTRRFYLFLVCICVLQICILGICGIFQAQDVRRILIRRELGAASYLLEQEIPPALVASAWNHTEVTKAGETLLRTIGHTEDTPAYLMLLTEQTSIPLILVLLLAGTLFSAVILTGAACFFRGRERLYEDAEKVILHYADNRFETHLPSGGTGALYRLFGSIEQLALSLQAKSEMEHRAKGFLKNMISNISHQLKTPLAALNMYMEIIAEEPGNEEAVQDFSRKSIQSLERMERLIQSLLKMARLDTGSIVFEKRRCFASELAAQAVDDLLERARQEGKKILVEGDLKEQLYCDQEWTAEALGNLVKNALDHTEAGGTIRISWKRFPAVFRLSVEDNGRGIEQEDIHHIFKQFYRSSTSCDQQGAGLGLSLAKSIAEGQGGNLSVESRPGEGSIFRLILFTA</sequence>
<evidence type="ECO:0000256" key="2">
    <source>
        <dbReference type="ARBA" id="ARBA00004370"/>
    </source>
</evidence>
<dbReference type="InterPro" id="IPR005467">
    <property type="entry name" value="His_kinase_dom"/>
</dbReference>
<dbReference type="PRINTS" id="PR00344">
    <property type="entry name" value="BCTRLSENSOR"/>
</dbReference>
<keyword evidence="8" id="KW-0472">Membrane</keyword>
<dbReference type="PANTHER" id="PTHR45453:SF1">
    <property type="entry name" value="PHOSPHATE REGULON SENSOR PROTEIN PHOR"/>
    <property type="match status" value="1"/>
</dbReference>
<accession>A0A3R8KYB3</accession>
<dbReference type="Gene3D" id="1.10.287.130">
    <property type="match status" value="1"/>
</dbReference>
<reference evidence="10" key="1">
    <citation type="submission" date="2018-10" db="EMBL/GenBank/DDBJ databases">
        <title>Schaedlerella arabinophila gen. nov. sp. nov., isolated from the mouse intestinal tract and comparative analysis with the genome of the closely related altered Schaedler flora strain ASF502.</title>
        <authorList>
            <person name="Miyake S."/>
            <person name="Soh M."/>
            <person name="Seedorf H."/>
        </authorList>
    </citation>
    <scope>NUCLEOTIDE SEQUENCE [LARGE SCALE GENOMIC DNA]</scope>
    <source>
        <strain evidence="10">DSM 106076</strain>
    </source>
</reference>
<keyword evidence="7" id="KW-0902">Two-component regulatory system</keyword>
<evidence type="ECO:0000259" key="9">
    <source>
        <dbReference type="PROSITE" id="PS50109"/>
    </source>
</evidence>
<dbReference type="Pfam" id="PF02518">
    <property type="entry name" value="HATPase_c"/>
    <property type="match status" value="1"/>
</dbReference>
<dbReference type="PANTHER" id="PTHR45453">
    <property type="entry name" value="PHOSPHATE REGULON SENSOR PROTEIN PHOR"/>
    <property type="match status" value="1"/>
</dbReference>
<keyword evidence="6 10" id="KW-0418">Kinase</keyword>
<evidence type="ECO:0000256" key="3">
    <source>
        <dbReference type="ARBA" id="ARBA00012438"/>
    </source>
</evidence>
<evidence type="ECO:0000256" key="5">
    <source>
        <dbReference type="ARBA" id="ARBA00022679"/>
    </source>
</evidence>
<dbReference type="SMART" id="SM00387">
    <property type="entry name" value="HATPase_c"/>
    <property type="match status" value="1"/>
</dbReference>
<keyword evidence="4" id="KW-0597">Phosphoprotein</keyword>
<keyword evidence="8" id="KW-0812">Transmembrane</keyword>
<dbReference type="InterPro" id="IPR050351">
    <property type="entry name" value="BphY/WalK/GraS-like"/>
</dbReference>
<feature type="domain" description="Histidine kinase" evidence="9">
    <location>
        <begin position="195"/>
        <end position="408"/>
    </location>
</feature>
<evidence type="ECO:0000256" key="8">
    <source>
        <dbReference type="SAM" id="Phobius"/>
    </source>
</evidence>
<dbReference type="GO" id="GO:0004721">
    <property type="term" value="F:phosphoprotein phosphatase activity"/>
    <property type="evidence" value="ECO:0007669"/>
    <property type="project" value="TreeGrafter"/>
</dbReference>
<dbReference type="CDD" id="cd00082">
    <property type="entry name" value="HisKA"/>
    <property type="match status" value="1"/>
</dbReference>
<organism evidence="10 11">
    <name type="scientific">Schaedlerella arabinosiphila</name>
    <dbReference type="NCBI Taxonomy" id="2044587"/>
    <lineage>
        <taxon>Bacteria</taxon>
        <taxon>Bacillati</taxon>
        <taxon>Bacillota</taxon>
        <taxon>Clostridia</taxon>
        <taxon>Lachnospirales</taxon>
        <taxon>Lachnospiraceae</taxon>
        <taxon>Schaedlerella</taxon>
    </lineage>
</organism>